<proteinExistence type="predicted"/>
<dbReference type="HOGENOM" id="CLU_2581987_0_0_11"/>
<dbReference type="Proteomes" id="UP000009235">
    <property type="component" value="Chromosome"/>
</dbReference>
<dbReference type="KEGG" id="asd:AS9A_2706"/>
<accession>F6EHH4</accession>
<organism evidence="1 2">
    <name type="scientific">Hoyosella subflava (strain DSM 45089 / JCM 17490 / NBRC 109087 / DQS3-9A1)</name>
    <name type="common">Amycolicicoccus subflavus</name>
    <dbReference type="NCBI Taxonomy" id="443218"/>
    <lineage>
        <taxon>Bacteria</taxon>
        <taxon>Bacillati</taxon>
        <taxon>Actinomycetota</taxon>
        <taxon>Actinomycetes</taxon>
        <taxon>Mycobacteriales</taxon>
        <taxon>Hoyosellaceae</taxon>
        <taxon>Hoyosella</taxon>
    </lineage>
</organism>
<dbReference type="AlphaFoldDB" id="F6EHH4"/>
<name>F6EHH4_HOYSD</name>
<protein>
    <submittedName>
        <fullName evidence="1">Uncharacterized protein</fullName>
    </submittedName>
</protein>
<dbReference type="STRING" id="443218.AS9A_2706"/>
<gene>
    <name evidence="1" type="ordered locus">AS9A_2706</name>
</gene>
<keyword evidence="2" id="KW-1185">Reference proteome</keyword>
<dbReference type="EMBL" id="CP002786">
    <property type="protein sequence ID" value="AEF41153.1"/>
    <property type="molecule type" value="Genomic_DNA"/>
</dbReference>
<dbReference type="OrthoDB" id="4482396at2"/>
<evidence type="ECO:0000313" key="1">
    <source>
        <dbReference type="EMBL" id="AEF41153.1"/>
    </source>
</evidence>
<sequence length="80" mass="8479">MVQPRSDIPGSFYPIDTFYTAPDTNCGSSTGRQKLGRGETAVLIATEPCTTGWTAEIEVAIPEDGLVADTYTSVITHSVA</sequence>
<dbReference type="RefSeq" id="WP_013807502.1">
    <property type="nucleotide sequence ID" value="NC_015564.1"/>
</dbReference>
<reference evidence="1 2" key="1">
    <citation type="journal article" date="2011" name="J. Bacteriol.">
        <title>Complete genome sequence of Amycolicicoccus subflavus DQS3-9A1T, an actinomycete isolated from crude oil-polluted soil.</title>
        <authorList>
            <person name="Cai M."/>
            <person name="Chen W.M."/>
            <person name="Nie Y."/>
            <person name="Chi C.Q."/>
            <person name="Wang Y.N."/>
            <person name="Tang Y.Q."/>
            <person name="Li G.Y."/>
            <person name="Wu X.L."/>
        </authorList>
    </citation>
    <scope>NUCLEOTIDE SEQUENCE [LARGE SCALE GENOMIC DNA]</scope>
    <source>
        <strain evidence="2">DSM 45089 / DQS3-9A1</strain>
    </source>
</reference>
<evidence type="ECO:0000313" key="2">
    <source>
        <dbReference type="Proteomes" id="UP000009235"/>
    </source>
</evidence>